<name>A0A0A1ZNI6_PROMR</name>
<proteinExistence type="predicted"/>
<reference evidence="2" key="1">
    <citation type="journal article" date="2014" name="Sci. Data">
        <title>Genomes of diverse isolates of the marine cyanobacterium Prochlorococcus.</title>
        <authorList>
            <person name="Biller S."/>
            <person name="Berube P."/>
            <person name="Thompson J."/>
            <person name="Kelly L."/>
            <person name="Roggensack S."/>
            <person name="Awad L."/>
            <person name="Roache-Johnson K."/>
            <person name="Ding H."/>
            <person name="Giovannoni S.J."/>
            <person name="Moore L.R."/>
            <person name="Chisholm S.W."/>
        </authorList>
    </citation>
    <scope>NUCLEOTIDE SEQUENCE [LARGE SCALE GENOMIC DNA]</scope>
</reference>
<dbReference type="InterPro" id="IPR010260">
    <property type="entry name" value="AlpA"/>
</dbReference>
<dbReference type="Proteomes" id="UP000030491">
    <property type="component" value="Unassembled WGS sequence"/>
</dbReference>
<gene>
    <name evidence="1" type="ORF">EU93_1904</name>
</gene>
<protein>
    <submittedName>
        <fullName evidence="1">Uncharacterized protein</fullName>
    </submittedName>
</protein>
<sequence length="64" mass="7580">MNLQNRHFLSIKEVSNLIGISVSTINRQVEKGTFPPKHKLSAQKIVFLKYQIDQWIDGKRDKWR</sequence>
<dbReference type="EMBL" id="JNAJ01000018">
    <property type="protein sequence ID" value="KGF90041.1"/>
    <property type="molecule type" value="Genomic_DNA"/>
</dbReference>
<accession>A0A0A1ZNI6</accession>
<dbReference type="AlphaFoldDB" id="A0A0A1ZNI6"/>
<dbReference type="OrthoDB" id="541818at2"/>
<dbReference type="Pfam" id="PF05930">
    <property type="entry name" value="Phage_AlpA"/>
    <property type="match status" value="1"/>
</dbReference>
<dbReference type="RefSeq" id="WP_032514708.1">
    <property type="nucleotide sequence ID" value="NZ_JNAJ01000018.1"/>
</dbReference>
<dbReference type="SUPFAM" id="SSF46955">
    <property type="entry name" value="Putative DNA-binding domain"/>
    <property type="match status" value="1"/>
</dbReference>
<comment type="caution">
    <text evidence="1">The sequence shown here is derived from an EMBL/GenBank/DDBJ whole genome shotgun (WGS) entry which is preliminary data.</text>
</comment>
<dbReference type="Gene3D" id="1.10.238.160">
    <property type="match status" value="1"/>
</dbReference>
<evidence type="ECO:0000313" key="1">
    <source>
        <dbReference type="EMBL" id="KGF90041.1"/>
    </source>
</evidence>
<dbReference type="InterPro" id="IPR009061">
    <property type="entry name" value="DNA-bd_dom_put_sf"/>
</dbReference>
<organism evidence="1 2">
    <name type="scientific">Prochlorococcus marinus str. MIT 9116</name>
    <dbReference type="NCBI Taxonomy" id="167544"/>
    <lineage>
        <taxon>Bacteria</taxon>
        <taxon>Bacillati</taxon>
        <taxon>Cyanobacteriota</taxon>
        <taxon>Cyanophyceae</taxon>
        <taxon>Synechococcales</taxon>
        <taxon>Prochlorococcaceae</taxon>
        <taxon>Prochlorococcus</taxon>
    </lineage>
</organism>
<evidence type="ECO:0000313" key="2">
    <source>
        <dbReference type="Proteomes" id="UP000030491"/>
    </source>
</evidence>